<dbReference type="AlphaFoldDB" id="A0A449H847"/>
<comment type="similarity">
    <text evidence="1">Belongs to the mycobacterial PPE family.</text>
</comment>
<evidence type="ECO:0000313" key="4">
    <source>
        <dbReference type="EMBL" id="VFA87305.1"/>
    </source>
</evidence>
<organism evidence="4">
    <name type="scientific">Nocardia farcinica</name>
    <dbReference type="NCBI Taxonomy" id="37329"/>
    <lineage>
        <taxon>Bacteria</taxon>
        <taxon>Bacillati</taxon>
        <taxon>Actinomycetota</taxon>
        <taxon>Actinomycetes</taxon>
        <taxon>Mycobacteriales</taxon>
        <taxon>Nocardiaceae</taxon>
        <taxon>Nocardia</taxon>
    </lineage>
</organism>
<evidence type="ECO:0000259" key="3">
    <source>
        <dbReference type="Pfam" id="PF00823"/>
    </source>
</evidence>
<protein>
    <submittedName>
        <fullName evidence="4">PPE-repeat proteins</fullName>
    </submittedName>
</protein>
<evidence type="ECO:0000256" key="1">
    <source>
        <dbReference type="ARBA" id="ARBA00010652"/>
    </source>
</evidence>
<gene>
    <name evidence="4" type="ORF">NCTC1935_05184</name>
</gene>
<dbReference type="InterPro" id="IPR000030">
    <property type="entry name" value="PPE_dom"/>
</dbReference>
<sequence length="327" mass="32711">MIEPPQPGFTGVVWEAMEPDRMARELRTGPGSVPLAEAGAAWGRLAESFGAAVVEYELVMATLRGAWQSTTSRDVLEKVTGLRDWLIEAAGAAADHAAKAHAQAAAYEVARLAMPDGGELAALAEAKRMLETMTAGLGAPIRAVAAETDADADVAKAAASRVMRAYEAATEPLAMPWEQREPPALVSPAALAAEQTAAAAPPVTAGAVPPAAPGVVRAGGYGLGAIPRAKTAYQAPVFVQSAETETVTHTAPAPQPVPAGGSAVPLVPGAVGAAAAAQEQEYESPSGATAVGDALGAELGIVAAPAVLGAPEPGAMPQDRGTTGSAP</sequence>
<feature type="domain" description="PPE" evidence="3">
    <location>
        <begin position="14"/>
        <end position="176"/>
    </location>
</feature>
<dbReference type="SUPFAM" id="SSF140459">
    <property type="entry name" value="PE/PPE dimer-like"/>
    <property type="match status" value="1"/>
</dbReference>
<dbReference type="InterPro" id="IPR038332">
    <property type="entry name" value="PPE_sf"/>
</dbReference>
<accession>A0A449H847</accession>
<feature type="region of interest" description="Disordered" evidence="2">
    <location>
        <begin position="308"/>
        <end position="327"/>
    </location>
</feature>
<proteinExistence type="inferred from homology"/>
<evidence type="ECO:0000256" key="2">
    <source>
        <dbReference type="SAM" id="MobiDB-lite"/>
    </source>
</evidence>
<reference evidence="4" key="1">
    <citation type="submission" date="2019-02" db="EMBL/GenBank/DDBJ databases">
        <authorList>
            <consortium name="Pathogen Informatics"/>
        </authorList>
    </citation>
    <scope>NUCLEOTIDE SEQUENCE</scope>
    <source>
        <strain evidence="4">3012STDY6733949</strain>
    </source>
</reference>
<dbReference type="Gene3D" id="1.20.1260.20">
    <property type="entry name" value="PPE superfamily"/>
    <property type="match status" value="1"/>
</dbReference>
<dbReference type="Pfam" id="PF00823">
    <property type="entry name" value="PPE"/>
    <property type="match status" value="1"/>
</dbReference>
<dbReference type="RefSeq" id="WP_086846762.1">
    <property type="nucleotide sequence ID" value="NZ_CAACYE020000001.1"/>
</dbReference>
<name>A0A449H847_NOCFR</name>
<dbReference type="EMBL" id="CAACYE010000005">
    <property type="protein sequence ID" value="VFA87305.1"/>
    <property type="molecule type" value="Genomic_DNA"/>
</dbReference>